<dbReference type="Gene3D" id="1.25.40.20">
    <property type="entry name" value="Ankyrin repeat-containing domain"/>
    <property type="match status" value="1"/>
</dbReference>
<dbReference type="AlphaFoldDB" id="A0A2B7X771"/>
<protein>
    <recommendedName>
        <fullName evidence="1">F-box domain-containing protein</fullName>
    </recommendedName>
</protein>
<evidence type="ECO:0000313" key="2">
    <source>
        <dbReference type="EMBL" id="PGH04508.1"/>
    </source>
</evidence>
<proteinExistence type="predicted"/>
<reference evidence="2 3" key="1">
    <citation type="submission" date="2017-10" db="EMBL/GenBank/DDBJ databases">
        <title>Comparative genomics in systemic dimorphic fungi from Ajellomycetaceae.</title>
        <authorList>
            <person name="Munoz J.F."/>
            <person name="Mcewen J.G."/>
            <person name="Clay O.K."/>
            <person name="Cuomo C.A."/>
        </authorList>
    </citation>
    <scope>NUCLEOTIDE SEQUENCE [LARGE SCALE GENOMIC DNA]</scope>
    <source>
        <strain evidence="2 3">UAMH130</strain>
    </source>
</reference>
<evidence type="ECO:0000313" key="3">
    <source>
        <dbReference type="Proteomes" id="UP000224080"/>
    </source>
</evidence>
<dbReference type="InterPro" id="IPR001810">
    <property type="entry name" value="F-box_dom"/>
</dbReference>
<gene>
    <name evidence="2" type="ORF">GX51_03500</name>
</gene>
<organism evidence="2 3">
    <name type="scientific">Blastomyces parvus</name>
    <dbReference type="NCBI Taxonomy" id="2060905"/>
    <lineage>
        <taxon>Eukaryota</taxon>
        <taxon>Fungi</taxon>
        <taxon>Dikarya</taxon>
        <taxon>Ascomycota</taxon>
        <taxon>Pezizomycotina</taxon>
        <taxon>Eurotiomycetes</taxon>
        <taxon>Eurotiomycetidae</taxon>
        <taxon>Onygenales</taxon>
        <taxon>Ajellomycetaceae</taxon>
        <taxon>Blastomyces</taxon>
    </lineage>
</organism>
<comment type="caution">
    <text evidence="2">The sequence shown here is derived from an EMBL/GenBank/DDBJ whole genome shotgun (WGS) entry which is preliminary data.</text>
</comment>
<dbReference type="SUPFAM" id="SSF48403">
    <property type="entry name" value="Ankyrin repeat"/>
    <property type="match status" value="1"/>
</dbReference>
<accession>A0A2B7X771</accession>
<dbReference type="InterPro" id="IPR036770">
    <property type="entry name" value="Ankyrin_rpt-contain_sf"/>
</dbReference>
<dbReference type="Proteomes" id="UP000224080">
    <property type="component" value="Unassembled WGS sequence"/>
</dbReference>
<dbReference type="EMBL" id="PDNC01000038">
    <property type="protein sequence ID" value="PGH04508.1"/>
    <property type="molecule type" value="Genomic_DNA"/>
</dbReference>
<dbReference type="OrthoDB" id="341259at2759"/>
<evidence type="ECO:0000259" key="1">
    <source>
        <dbReference type="PROSITE" id="PS50181"/>
    </source>
</evidence>
<feature type="domain" description="F-box" evidence="1">
    <location>
        <begin position="11"/>
        <end position="57"/>
    </location>
</feature>
<keyword evidence="3" id="KW-1185">Reference proteome</keyword>
<dbReference type="STRING" id="2060905.A0A2B7X771"/>
<dbReference type="PROSITE" id="PS50181">
    <property type="entry name" value="FBOX"/>
    <property type="match status" value="1"/>
</dbReference>
<name>A0A2B7X771_9EURO</name>
<sequence>MTDSNVTEKKKISLLDLPTELLMLVMENVPSKRALNLVTRANRRFHSIGNPILYRKDAKIYALQWAAKNGKEATAKRALFFGADPRKRRQKTSSLDIAIREKRWEMVKLLLAAKTEEKIDDHLRLRKAAAWGRAELTQILLDHGGIDLSDPSHDVIGSLKDALWQFQGKTAAMIVDKYRKEGLEITDGSPILSEAVLLFLTDLVKSLNKADVRRS</sequence>